<dbReference type="Proteomes" id="UP001597478">
    <property type="component" value="Unassembled WGS sequence"/>
</dbReference>
<protein>
    <recommendedName>
        <fullName evidence="5">Secreted protein</fullName>
    </recommendedName>
</protein>
<organism evidence="3 4">
    <name type="scientific">Prauserella oleivorans</name>
    <dbReference type="NCBI Taxonomy" id="1478153"/>
    <lineage>
        <taxon>Bacteria</taxon>
        <taxon>Bacillati</taxon>
        <taxon>Actinomycetota</taxon>
        <taxon>Actinomycetes</taxon>
        <taxon>Pseudonocardiales</taxon>
        <taxon>Pseudonocardiaceae</taxon>
        <taxon>Prauserella</taxon>
    </lineage>
</organism>
<evidence type="ECO:0000256" key="2">
    <source>
        <dbReference type="SAM" id="SignalP"/>
    </source>
</evidence>
<sequence length="89" mass="9161">MTRPTTPRGSRKAGVVPFVAGIASALALTGAAVYTVGQAACTDPARYIRHDNHIELVGGCIDGSELPRTGTGETQHGPAGTESPSNYRP</sequence>
<feature type="chain" id="PRO_5045301005" description="Secreted protein" evidence="2">
    <location>
        <begin position="28"/>
        <end position="89"/>
    </location>
</feature>
<comment type="caution">
    <text evidence="3">The sequence shown here is derived from an EMBL/GenBank/DDBJ whole genome shotgun (WGS) entry which is preliminary data.</text>
</comment>
<keyword evidence="4" id="KW-1185">Reference proteome</keyword>
<evidence type="ECO:0000313" key="4">
    <source>
        <dbReference type="Proteomes" id="UP001597478"/>
    </source>
</evidence>
<evidence type="ECO:0000256" key="1">
    <source>
        <dbReference type="SAM" id="MobiDB-lite"/>
    </source>
</evidence>
<proteinExistence type="predicted"/>
<evidence type="ECO:0008006" key="5">
    <source>
        <dbReference type="Google" id="ProtNLM"/>
    </source>
</evidence>
<reference evidence="4" key="1">
    <citation type="journal article" date="2019" name="Int. J. Syst. Evol. Microbiol.">
        <title>The Global Catalogue of Microorganisms (GCM) 10K type strain sequencing project: providing services to taxonomists for standard genome sequencing and annotation.</title>
        <authorList>
            <consortium name="The Broad Institute Genomics Platform"/>
            <consortium name="The Broad Institute Genome Sequencing Center for Infectious Disease"/>
            <person name="Wu L."/>
            <person name="Ma J."/>
        </authorList>
    </citation>
    <scope>NUCLEOTIDE SEQUENCE [LARGE SCALE GENOMIC DNA]</scope>
    <source>
        <strain evidence="4">IBRC-M 10906</strain>
    </source>
</reference>
<feature type="region of interest" description="Disordered" evidence="1">
    <location>
        <begin position="62"/>
        <end position="89"/>
    </location>
</feature>
<dbReference type="RefSeq" id="WP_377389837.1">
    <property type="nucleotide sequence ID" value="NZ_JBHSAN010000018.1"/>
</dbReference>
<evidence type="ECO:0000313" key="3">
    <source>
        <dbReference type="EMBL" id="MFD2798884.1"/>
    </source>
</evidence>
<keyword evidence="2" id="KW-0732">Signal</keyword>
<gene>
    <name evidence="3" type="ORF">ACFS2C_05705</name>
</gene>
<feature type="signal peptide" evidence="2">
    <location>
        <begin position="1"/>
        <end position="27"/>
    </location>
</feature>
<name>A0ABW5W6T5_9PSEU</name>
<accession>A0ABW5W6T5</accession>
<dbReference type="EMBL" id="JBHUOF010000006">
    <property type="protein sequence ID" value="MFD2798884.1"/>
    <property type="molecule type" value="Genomic_DNA"/>
</dbReference>